<evidence type="ECO:0000313" key="12">
    <source>
        <dbReference type="Proteomes" id="UP000091926"/>
    </source>
</evidence>
<sequence>MPPTAVLTRPAGRNEDLAVRLREAGWQVHEWPALHIEPIPAVADAVPLPRDFDLAIFVSGNAASLYLRQLQGRGQRTWPVSCVAAAVGPATAGRLRESGWMSTGCAVVHPAVEAPRHDSEALWDCLVARGPLPRRVLLVRGAEGRDWLGERLREHGAQVTVHPVYRRTAAPWDAAVLAQLADWHKAGHHPAWLLTSGESIDAVRANVARAASLPWWEACSFVVTHARLVPRLGLPAPEAAHDVQICAPADDAIFSAFVSG</sequence>
<dbReference type="PANTHER" id="PTHR38042">
    <property type="entry name" value="UROPORPHYRINOGEN-III SYNTHASE, CHLOROPLASTIC"/>
    <property type="match status" value="1"/>
</dbReference>
<dbReference type="GO" id="GO:0004852">
    <property type="term" value="F:uroporphyrinogen-III synthase activity"/>
    <property type="evidence" value="ECO:0007669"/>
    <property type="project" value="UniProtKB-UniRule"/>
</dbReference>
<dbReference type="InterPro" id="IPR036108">
    <property type="entry name" value="4pyrrol_syn_uPrphyn_synt_sf"/>
</dbReference>
<reference evidence="11 12" key="1">
    <citation type="submission" date="2016-06" db="EMBL/GenBank/DDBJ databases">
        <title>Complete genome sequences of Bordetella bronchialis and Bordetella flabilis.</title>
        <authorList>
            <person name="LiPuma J.J."/>
            <person name="Spilker T."/>
        </authorList>
    </citation>
    <scope>NUCLEOTIDE SEQUENCE [LARGE SCALE GENOMIC DNA]</scope>
    <source>
        <strain evidence="11 12">AU10664</strain>
    </source>
</reference>
<accession>A0A193GL21</accession>
<dbReference type="EC" id="4.2.1.75" evidence="3 9"/>
<dbReference type="GO" id="GO:0006780">
    <property type="term" value="P:uroporphyrinogen III biosynthetic process"/>
    <property type="evidence" value="ECO:0007669"/>
    <property type="project" value="UniProtKB-UniRule"/>
</dbReference>
<comment type="function">
    <text evidence="6 9">Catalyzes cyclization of the linear tetrapyrrole, hydroxymethylbilane, to the macrocyclic uroporphyrinogen III.</text>
</comment>
<name>A0A193GL21_9BORD</name>
<dbReference type="SUPFAM" id="SSF69618">
    <property type="entry name" value="HemD-like"/>
    <property type="match status" value="1"/>
</dbReference>
<dbReference type="PANTHER" id="PTHR38042:SF1">
    <property type="entry name" value="UROPORPHYRINOGEN-III SYNTHASE, CHLOROPLASTIC"/>
    <property type="match status" value="1"/>
</dbReference>
<comment type="pathway">
    <text evidence="1 9">Porphyrin-containing compound metabolism; protoporphyrin-IX biosynthesis; coproporphyrinogen-III from 5-aminolevulinate: step 3/4.</text>
</comment>
<dbReference type="CDD" id="cd06578">
    <property type="entry name" value="HemD"/>
    <property type="match status" value="1"/>
</dbReference>
<evidence type="ECO:0000256" key="9">
    <source>
        <dbReference type="RuleBase" id="RU366031"/>
    </source>
</evidence>
<feature type="domain" description="Tetrapyrrole biosynthesis uroporphyrinogen III synthase" evidence="10">
    <location>
        <begin position="16"/>
        <end position="209"/>
    </location>
</feature>
<evidence type="ECO:0000256" key="8">
    <source>
        <dbReference type="ARBA" id="ARBA00048617"/>
    </source>
</evidence>
<dbReference type="EMBL" id="CP016172">
    <property type="protein sequence ID" value="ANN80560.1"/>
    <property type="molecule type" value="Genomic_DNA"/>
</dbReference>
<proteinExistence type="inferred from homology"/>
<keyword evidence="12" id="KW-1185">Reference proteome</keyword>
<comment type="catalytic activity">
    <reaction evidence="8 9">
        <text>hydroxymethylbilane = uroporphyrinogen III + H2O</text>
        <dbReference type="Rhea" id="RHEA:18965"/>
        <dbReference type="ChEBI" id="CHEBI:15377"/>
        <dbReference type="ChEBI" id="CHEBI:57308"/>
        <dbReference type="ChEBI" id="CHEBI:57845"/>
        <dbReference type="EC" id="4.2.1.75"/>
    </reaction>
</comment>
<organism evidence="11 12">
    <name type="scientific">Bordetella flabilis</name>
    <dbReference type="NCBI Taxonomy" id="463014"/>
    <lineage>
        <taxon>Bacteria</taxon>
        <taxon>Pseudomonadati</taxon>
        <taxon>Pseudomonadota</taxon>
        <taxon>Betaproteobacteria</taxon>
        <taxon>Burkholderiales</taxon>
        <taxon>Alcaligenaceae</taxon>
        <taxon>Bordetella</taxon>
    </lineage>
</organism>
<evidence type="ECO:0000259" key="10">
    <source>
        <dbReference type="Pfam" id="PF02602"/>
    </source>
</evidence>
<protein>
    <recommendedName>
        <fullName evidence="7 9">Uroporphyrinogen-III synthase</fullName>
        <ecNumber evidence="3 9">4.2.1.75</ecNumber>
    </recommendedName>
</protein>
<evidence type="ECO:0000256" key="3">
    <source>
        <dbReference type="ARBA" id="ARBA00013109"/>
    </source>
</evidence>
<dbReference type="UniPathway" id="UPA00251">
    <property type="reaction ID" value="UER00320"/>
</dbReference>
<evidence type="ECO:0000256" key="4">
    <source>
        <dbReference type="ARBA" id="ARBA00023239"/>
    </source>
</evidence>
<dbReference type="KEGG" id="bfz:BAU07_16975"/>
<dbReference type="InterPro" id="IPR039793">
    <property type="entry name" value="UROS/Hem4"/>
</dbReference>
<evidence type="ECO:0000256" key="2">
    <source>
        <dbReference type="ARBA" id="ARBA00008133"/>
    </source>
</evidence>
<dbReference type="InterPro" id="IPR003754">
    <property type="entry name" value="4pyrrol_synth_uPrphyn_synth"/>
</dbReference>
<keyword evidence="4 9" id="KW-0456">Lyase</keyword>
<dbReference type="Proteomes" id="UP000091926">
    <property type="component" value="Chromosome"/>
</dbReference>
<evidence type="ECO:0000256" key="6">
    <source>
        <dbReference type="ARBA" id="ARBA00037589"/>
    </source>
</evidence>
<evidence type="ECO:0000256" key="7">
    <source>
        <dbReference type="ARBA" id="ARBA00040167"/>
    </source>
</evidence>
<dbReference type="Gene3D" id="3.40.50.10090">
    <property type="match status" value="2"/>
</dbReference>
<evidence type="ECO:0000313" key="11">
    <source>
        <dbReference type="EMBL" id="ANN80560.1"/>
    </source>
</evidence>
<dbReference type="STRING" id="463014.BAU07_16975"/>
<comment type="similarity">
    <text evidence="2 9">Belongs to the uroporphyrinogen-III synthase family.</text>
</comment>
<dbReference type="AlphaFoldDB" id="A0A193GL21"/>
<evidence type="ECO:0000256" key="1">
    <source>
        <dbReference type="ARBA" id="ARBA00004772"/>
    </source>
</evidence>
<evidence type="ECO:0000256" key="5">
    <source>
        <dbReference type="ARBA" id="ARBA00023244"/>
    </source>
</evidence>
<gene>
    <name evidence="11" type="ORF">BAU07_16975</name>
</gene>
<dbReference type="Pfam" id="PF02602">
    <property type="entry name" value="HEM4"/>
    <property type="match status" value="1"/>
</dbReference>
<dbReference type="GO" id="GO:0006782">
    <property type="term" value="P:protoporphyrinogen IX biosynthetic process"/>
    <property type="evidence" value="ECO:0007669"/>
    <property type="project" value="UniProtKB-UniRule"/>
</dbReference>
<keyword evidence="5 9" id="KW-0627">Porphyrin biosynthesis</keyword>